<organism evidence="1 2">
    <name type="scientific">Paramuricea clavata</name>
    <name type="common">Red gorgonian</name>
    <name type="synonym">Violescent sea-whip</name>
    <dbReference type="NCBI Taxonomy" id="317549"/>
    <lineage>
        <taxon>Eukaryota</taxon>
        <taxon>Metazoa</taxon>
        <taxon>Cnidaria</taxon>
        <taxon>Anthozoa</taxon>
        <taxon>Octocorallia</taxon>
        <taxon>Malacalcyonacea</taxon>
        <taxon>Plexauridae</taxon>
        <taxon>Paramuricea</taxon>
    </lineage>
</organism>
<accession>A0A6S7JET2</accession>
<protein>
    <submittedName>
        <fullName evidence="1">Uncharacterized protein</fullName>
    </submittedName>
</protein>
<dbReference type="Proteomes" id="UP001152795">
    <property type="component" value="Unassembled WGS sequence"/>
</dbReference>
<comment type="caution">
    <text evidence="1">The sequence shown here is derived from an EMBL/GenBank/DDBJ whole genome shotgun (WGS) entry which is preliminary data.</text>
</comment>
<evidence type="ECO:0000313" key="2">
    <source>
        <dbReference type="Proteomes" id="UP001152795"/>
    </source>
</evidence>
<dbReference type="EMBL" id="CACRXK020016068">
    <property type="protein sequence ID" value="CAB4029288.1"/>
    <property type="molecule type" value="Genomic_DNA"/>
</dbReference>
<proteinExistence type="predicted"/>
<name>A0A6S7JET2_PARCT</name>
<dbReference type="AlphaFoldDB" id="A0A6S7JET2"/>
<gene>
    <name evidence="1" type="ORF">PACLA_8A053656</name>
</gene>
<evidence type="ECO:0000313" key="1">
    <source>
        <dbReference type="EMBL" id="CAB4029288.1"/>
    </source>
</evidence>
<keyword evidence="2" id="KW-1185">Reference proteome</keyword>
<reference evidence="1" key="1">
    <citation type="submission" date="2020-04" db="EMBL/GenBank/DDBJ databases">
        <authorList>
            <person name="Alioto T."/>
            <person name="Alioto T."/>
            <person name="Gomez Garrido J."/>
        </authorList>
    </citation>
    <scope>NUCLEOTIDE SEQUENCE</scope>
    <source>
        <strain evidence="1">A484AB</strain>
    </source>
</reference>
<sequence length="201" mass="22339">MSYTHITLDVGAAIKAFHVVWNNPECIDSTHPGARQEIEDLGLSVRRNQLGIGQAIGMAGEQSYLRSAKTAGGVTQFAAKENTVAKWVMNRPYQTKFVESLLNLSGMSTTTSNPRKCLRSSEILKSNKMVGKKMVVLRTQFINPFQPDLDKDELFNLVSGYPATENVRNCLLTLESRGKELMDEFQDRLTTESTGSSKTVF</sequence>
<dbReference type="OrthoDB" id="6766252at2759"/>